<comment type="caution">
    <text evidence="2">The sequence shown here is derived from an EMBL/GenBank/DDBJ whole genome shotgun (WGS) entry which is preliminary data.</text>
</comment>
<keyword evidence="1" id="KW-0472">Membrane</keyword>
<feature type="transmembrane region" description="Helical" evidence="1">
    <location>
        <begin position="63"/>
        <end position="81"/>
    </location>
</feature>
<keyword evidence="1" id="KW-0812">Transmembrane</keyword>
<evidence type="ECO:0000313" key="3">
    <source>
        <dbReference type="Proteomes" id="UP001321473"/>
    </source>
</evidence>
<keyword evidence="1" id="KW-1133">Transmembrane helix</keyword>
<sequence length="119" mass="13647">MKLEEKEKEYLNLRDAVRFASLHQNSKPETNSFVSFYFFICRPSRLEQTLQTMCPSSTHLSAWFFYVGVFFLPVTRLAQLHNPDRVYGVARSFVHVTLVGLAAYGLGLPPALYVLATRQ</sequence>
<protein>
    <submittedName>
        <fullName evidence="2">Uncharacterized protein</fullName>
    </submittedName>
</protein>
<proteinExistence type="predicted"/>
<keyword evidence="3" id="KW-1185">Reference proteome</keyword>
<name>A0AAQ4EXB9_AMBAM</name>
<organism evidence="2 3">
    <name type="scientific">Amblyomma americanum</name>
    <name type="common">Lone star tick</name>
    <dbReference type="NCBI Taxonomy" id="6943"/>
    <lineage>
        <taxon>Eukaryota</taxon>
        <taxon>Metazoa</taxon>
        <taxon>Ecdysozoa</taxon>
        <taxon>Arthropoda</taxon>
        <taxon>Chelicerata</taxon>
        <taxon>Arachnida</taxon>
        <taxon>Acari</taxon>
        <taxon>Parasitiformes</taxon>
        <taxon>Ixodida</taxon>
        <taxon>Ixodoidea</taxon>
        <taxon>Ixodidae</taxon>
        <taxon>Amblyomminae</taxon>
        <taxon>Amblyomma</taxon>
    </lineage>
</organism>
<dbReference type="EMBL" id="JARKHS020009677">
    <property type="protein sequence ID" value="KAK8779564.1"/>
    <property type="molecule type" value="Genomic_DNA"/>
</dbReference>
<dbReference type="Proteomes" id="UP001321473">
    <property type="component" value="Unassembled WGS sequence"/>
</dbReference>
<dbReference type="AlphaFoldDB" id="A0AAQ4EXB9"/>
<accession>A0AAQ4EXB9</accession>
<evidence type="ECO:0000256" key="1">
    <source>
        <dbReference type="SAM" id="Phobius"/>
    </source>
</evidence>
<feature type="non-terminal residue" evidence="2">
    <location>
        <position position="119"/>
    </location>
</feature>
<gene>
    <name evidence="2" type="ORF">V5799_019095</name>
</gene>
<reference evidence="2 3" key="1">
    <citation type="journal article" date="2023" name="Arcadia Sci">
        <title>De novo assembly of a long-read Amblyomma americanum tick genome.</title>
        <authorList>
            <person name="Chou S."/>
            <person name="Poskanzer K.E."/>
            <person name="Rollins M."/>
            <person name="Thuy-Boun P.S."/>
        </authorList>
    </citation>
    <scope>NUCLEOTIDE SEQUENCE [LARGE SCALE GENOMIC DNA]</scope>
    <source>
        <strain evidence="2">F_SG_1</strain>
        <tissue evidence="2">Salivary glands</tissue>
    </source>
</reference>
<feature type="transmembrane region" description="Helical" evidence="1">
    <location>
        <begin position="93"/>
        <end position="116"/>
    </location>
</feature>
<evidence type="ECO:0000313" key="2">
    <source>
        <dbReference type="EMBL" id="KAK8779564.1"/>
    </source>
</evidence>